<dbReference type="EMBL" id="KN824280">
    <property type="protein sequence ID" value="KIM32506.1"/>
    <property type="molecule type" value="Genomic_DNA"/>
</dbReference>
<feature type="region of interest" description="Disordered" evidence="1">
    <location>
        <begin position="179"/>
        <end position="307"/>
    </location>
</feature>
<feature type="region of interest" description="Disordered" evidence="1">
    <location>
        <begin position="632"/>
        <end position="685"/>
    </location>
</feature>
<dbReference type="GO" id="GO:0031267">
    <property type="term" value="F:small GTPase binding"/>
    <property type="evidence" value="ECO:0007669"/>
    <property type="project" value="InterPro"/>
</dbReference>
<feature type="region of interest" description="Disordered" evidence="1">
    <location>
        <begin position="843"/>
        <end position="948"/>
    </location>
</feature>
<feature type="compositionally biased region" description="Pro residues" evidence="1">
    <location>
        <begin position="100"/>
        <end position="130"/>
    </location>
</feature>
<feature type="compositionally biased region" description="Low complexity" evidence="1">
    <location>
        <begin position="7"/>
        <end position="21"/>
    </location>
</feature>
<feature type="region of interest" description="Disordered" evidence="1">
    <location>
        <begin position="1386"/>
        <end position="1411"/>
    </location>
</feature>
<dbReference type="PANTHER" id="PTHR12783:SF5">
    <property type="entry name" value="RALA-BINDING PROTEIN 1"/>
    <property type="match status" value="1"/>
</dbReference>
<feature type="compositionally biased region" description="Polar residues" evidence="1">
    <location>
        <begin position="889"/>
        <end position="909"/>
    </location>
</feature>
<protein>
    <recommendedName>
        <fullName evidence="2">Rho-GAP domain-containing protein</fullName>
    </recommendedName>
</protein>
<feature type="region of interest" description="Disordered" evidence="1">
    <location>
        <begin position="397"/>
        <end position="484"/>
    </location>
</feature>
<dbReference type="Proteomes" id="UP000054097">
    <property type="component" value="Unassembled WGS sequence"/>
</dbReference>
<dbReference type="InterPro" id="IPR039767">
    <property type="entry name" value="RALBP1"/>
</dbReference>
<feature type="compositionally biased region" description="Basic residues" evidence="1">
    <location>
        <begin position="32"/>
        <end position="43"/>
    </location>
</feature>
<feature type="compositionally biased region" description="Low complexity" evidence="1">
    <location>
        <begin position="339"/>
        <end position="360"/>
    </location>
</feature>
<feature type="region of interest" description="Disordered" evidence="1">
    <location>
        <begin position="319"/>
        <end position="366"/>
    </location>
</feature>
<feature type="region of interest" description="Disordered" evidence="1">
    <location>
        <begin position="1"/>
        <end position="167"/>
    </location>
</feature>
<sequence>MYPYQNQPSHSGQHGPSSSQQFLENMETAASRFKRAFGRKRPSRGGDDDQQGTQSDAPTTMRKMTPVSRISQFIPRKDPKSALQAATSSFQVLGQRLNKPLPPRVPSQIGPPPDLDLSRPPPPSPSPPPIREQDTRRTSEEPRKSQSKTRSSPVPVSPKTVYRTSQLVGGPEISAAIEYMLDSPPKHGTSPPLSRALEPASVSPPSPKVMRRGSYGKDNNNTTTTTTPTALNPTTKRRSMSLSMIPHFQANVTPPPPLPASSSSYQQAPPSSFTMQPPPPANLTHQRSHSTLPTFTTSPSVAEPSAAQTDAYASGIITHMTPDKNSSTSSFKGKLSAWSTPPTTPTHSPSRPNRNPSPSHSHSKTASVVASFGPAATAATGLAVNFSKRAYEKVNSMWSGPASASPNSGGGMQYGQHGSEPSGNISRVKSRLNGGSHGSYGGSFSDVEPSRRRMGNSSSGSGAHPSAMQEPPIGPNLGTMLRPPFRRNIQNGGLVFGRPLADCVRDTKPLVVVGSESGAGIEARFIPALVLRCVQHIEQWGITEEGLFRISGRTSHINKLRAEFASGADYDLQMCGPGDLDPHAVASVLKAFLRELPEPILTRNKAPLYDLAFERAKDASFMLATSSAPPTLGYNPSPHMGLPSGPRMGLPSGPRDTSTLPLRNRNAHVPPPDPSAVDEMGGSSSTPQQALEELITEFRDLTWSLPRENRDLLLTITELLQKAAGESRTTKMPLSNLLLVLCPSMSMNPGVLKIFVEHHQEIFADPPSPVQNEQRQSHLQPEKVVNAPEAEPKAVIESVPAAPPTEIQNQVSPTPAQVHEEPKQILEGVIPTNALPVRKQSLRRLAQGSQSPRTTPTSSPSAYKETFAADPSFNKPDSSVAASELTVEQPRNSSRPTSPLRQSFSSSDLSRPAQPLGPRGPRALPTPLTLQRERSNTPERQNSVSRHLNLRSASSLSSFSQEQMKPVVPEASKVEEPAVVQAVPELLVESQPILVSQNVDSAPPSSQGDVLEIPILPDVQLPPPMTSSFANRRSAMPMTQPGQAIPSAGLSDGPSPVHTPQTADSGMSSQGNTVTFPPSLPEVHSLPPMTSTFAQRKSVMPMPRTEETQASVASLSVPSPDSAGNAVQPLTPLLAAMELENPSNSSSFPPSPDPNPEHQTHLRVEPLTLIKKRTSHGNEPESAISTASSAFTDSTDATFDQQLSWPEVPKTIPMVKPGYYAMLSQQTSSNATLQQSSQQSDQDTTAQFVTAGKRDSSDLTAKVDQNNFPAELHDDDNAPVSPDVPNGQYPPDPYSLMQPVPQVPDVPQPTNMEPKARKDSSERVTVALSQAARGKRMSSGDQYNTVPLVDSTVRPVRAHAPRLTVNSKEMLAGNSYWANELQRVLRSSPPTSPHEARHSAELSSMLEAAGT</sequence>
<feature type="compositionally biased region" description="Polar residues" evidence="1">
    <location>
        <begin position="806"/>
        <end position="815"/>
    </location>
</feature>
<feature type="compositionally biased region" description="Low complexity" evidence="1">
    <location>
        <begin position="219"/>
        <end position="234"/>
    </location>
</feature>
<feature type="region of interest" description="Disordered" evidence="1">
    <location>
        <begin position="1230"/>
        <end position="1323"/>
    </location>
</feature>
<dbReference type="OrthoDB" id="185175at2759"/>
<dbReference type="Gene3D" id="1.10.555.10">
    <property type="entry name" value="Rho GTPase activation protein"/>
    <property type="match status" value="1"/>
</dbReference>
<dbReference type="PROSITE" id="PS50238">
    <property type="entry name" value="RHOGAP"/>
    <property type="match status" value="1"/>
</dbReference>
<dbReference type="GO" id="GO:0007264">
    <property type="term" value="P:small GTPase-mediated signal transduction"/>
    <property type="evidence" value="ECO:0007669"/>
    <property type="project" value="InterPro"/>
</dbReference>
<dbReference type="PANTHER" id="PTHR12783">
    <property type="entry name" value="RALA BINDING PROTEIN 1 RALBP1"/>
    <property type="match status" value="1"/>
</dbReference>
<evidence type="ECO:0000313" key="4">
    <source>
        <dbReference type="Proteomes" id="UP000054097"/>
    </source>
</evidence>
<reference evidence="3 4" key="1">
    <citation type="submission" date="2014-04" db="EMBL/GenBank/DDBJ databases">
        <authorList>
            <consortium name="DOE Joint Genome Institute"/>
            <person name="Kuo A."/>
            <person name="Zuccaro A."/>
            <person name="Kohler A."/>
            <person name="Nagy L.G."/>
            <person name="Floudas D."/>
            <person name="Copeland A."/>
            <person name="Barry K.W."/>
            <person name="Cichocki N."/>
            <person name="Veneault-Fourrey C."/>
            <person name="LaButti K."/>
            <person name="Lindquist E.A."/>
            <person name="Lipzen A."/>
            <person name="Lundell T."/>
            <person name="Morin E."/>
            <person name="Murat C."/>
            <person name="Sun H."/>
            <person name="Tunlid A."/>
            <person name="Henrissat B."/>
            <person name="Grigoriev I.V."/>
            <person name="Hibbett D.S."/>
            <person name="Martin F."/>
            <person name="Nordberg H.P."/>
            <person name="Cantor M.N."/>
            <person name="Hua S.X."/>
        </authorList>
    </citation>
    <scope>NUCLEOTIDE SEQUENCE [LARGE SCALE GENOMIC DNA]</scope>
    <source>
        <strain evidence="3 4">MAFF 305830</strain>
    </source>
</reference>
<gene>
    <name evidence="3" type="ORF">M408DRAFT_327051</name>
</gene>
<feature type="compositionally biased region" description="Basic and acidic residues" evidence="1">
    <location>
        <begin position="131"/>
        <end position="144"/>
    </location>
</feature>
<dbReference type="STRING" id="933852.A0A0C3BM31"/>
<organism evidence="3 4">
    <name type="scientific">Serendipita vermifera MAFF 305830</name>
    <dbReference type="NCBI Taxonomy" id="933852"/>
    <lineage>
        <taxon>Eukaryota</taxon>
        <taxon>Fungi</taxon>
        <taxon>Dikarya</taxon>
        <taxon>Basidiomycota</taxon>
        <taxon>Agaricomycotina</taxon>
        <taxon>Agaricomycetes</taxon>
        <taxon>Sebacinales</taxon>
        <taxon>Serendipitaceae</taxon>
        <taxon>Serendipita</taxon>
    </lineage>
</organism>
<feature type="region of interest" description="Disordered" evidence="1">
    <location>
        <begin position="1037"/>
        <end position="1127"/>
    </location>
</feature>
<feature type="compositionally biased region" description="Polar residues" evidence="1">
    <location>
        <begin position="283"/>
        <end position="300"/>
    </location>
</feature>
<dbReference type="InterPro" id="IPR000198">
    <property type="entry name" value="RhoGAP_dom"/>
</dbReference>
<dbReference type="InterPro" id="IPR008936">
    <property type="entry name" value="Rho_GTPase_activation_prot"/>
</dbReference>
<feature type="compositionally biased region" description="Low complexity" evidence="1">
    <location>
        <begin position="1234"/>
        <end position="1243"/>
    </location>
</feature>
<evidence type="ECO:0000313" key="3">
    <source>
        <dbReference type="EMBL" id="KIM32506.1"/>
    </source>
</evidence>
<accession>A0A0C3BM31</accession>
<keyword evidence="4" id="KW-1185">Reference proteome</keyword>
<feature type="compositionally biased region" description="Polar residues" evidence="1">
    <location>
        <begin position="1108"/>
        <end position="1119"/>
    </location>
</feature>
<feature type="region of interest" description="Disordered" evidence="1">
    <location>
        <begin position="1173"/>
        <end position="1192"/>
    </location>
</feature>
<proteinExistence type="predicted"/>
<reference evidence="4" key="2">
    <citation type="submission" date="2015-01" db="EMBL/GenBank/DDBJ databases">
        <title>Evolutionary Origins and Diversification of the Mycorrhizal Mutualists.</title>
        <authorList>
            <consortium name="DOE Joint Genome Institute"/>
            <consortium name="Mycorrhizal Genomics Consortium"/>
            <person name="Kohler A."/>
            <person name="Kuo A."/>
            <person name="Nagy L.G."/>
            <person name="Floudas D."/>
            <person name="Copeland A."/>
            <person name="Barry K.W."/>
            <person name="Cichocki N."/>
            <person name="Veneault-Fourrey C."/>
            <person name="LaButti K."/>
            <person name="Lindquist E.A."/>
            <person name="Lipzen A."/>
            <person name="Lundell T."/>
            <person name="Morin E."/>
            <person name="Murat C."/>
            <person name="Riley R."/>
            <person name="Ohm R."/>
            <person name="Sun H."/>
            <person name="Tunlid A."/>
            <person name="Henrissat B."/>
            <person name="Grigoriev I.V."/>
            <person name="Hibbett D.S."/>
            <person name="Martin F."/>
        </authorList>
    </citation>
    <scope>NUCLEOTIDE SEQUENCE [LARGE SCALE GENOMIC DNA]</scope>
    <source>
        <strain evidence="4">MAFF 305830</strain>
    </source>
</reference>
<dbReference type="SMART" id="SM00324">
    <property type="entry name" value="RhoGAP"/>
    <property type="match status" value="1"/>
</dbReference>
<dbReference type="GO" id="GO:0005096">
    <property type="term" value="F:GTPase activator activity"/>
    <property type="evidence" value="ECO:0007669"/>
    <property type="project" value="InterPro"/>
</dbReference>
<feature type="compositionally biased region" description="Polar residues" evidence="1">
    <location>
        <begin position="1058"/>
        <end position="1076"/>
    </location>
</feature>
<dbReference type="HOGENOM" id="CLU_253657_0_0_1"/>
<evidence type="ECO:0000256" key="1">
    <source>
        <dbReference type="SAM" id="MobiDB-lite"/>
    </source>
</evidence>
<dbReference type="SUPFAM" id="SSF48350">
    <property type="entry name" value="GTPase activation domain, GAP"/>
    <property type="match status" value="1"/>
</dbReference>
<feature type="domain" description="Rho-GAP" evidence="2">
    <location>
        <begin position="519"/>
        <end position="786"/>
    </location>
</feature>
<name>A0A0C3BM31_SERVB</name>
<dbReference type="Pfam" id="PF00620">
    <property type="entry name" value="RhoGAP"/>
    <property type="match status" value="2"/>
</dbReference>
<feature type="compositionally biased region" description="Low complexity" evidence="1">
    <location>
        <begin position="849"/>
        <end position="861"/>
    </location>
</feature>
<feature type="compositionally biased region" description="Low complexity" evidence="1">
    <location>
        <begin position="260"/>
        <end position="275"/>
    </location>
</feature>
<feature type="region of interest" description="Disordered" evidence="1">
    <location>
        <begin position="801"/>
        <end position="820"/>
    </location>
</feature>
<evidence type="ECO:0000259" key="2">
    <source>
        <dbReference type="PROSITE" id="PS50238"/>
    </source>
</evidence>
<feature type="region of interest" description="Disordered" evidence="1">
    <location>
        <begin position="1140"/>
        <end position="1159"/>
    </location>
</feature>